<evidence type="ECO:0000313" key="2">
    <source>
        <dbReference type="EMBL" id="KAK8169551.1"/>
    </source>
</evidence>
<dbReference type="PANTHER" id="PTHR21405:SF0">
    <property type="entry name" value="TETRATRICOPEPTIDE REPEAT PROTEIN 36"/>
    <property type="match status" value="1"/>
</dbReference>
<dbReference type="PANTHER" id="PTHR21405">
    <property type="entry name" value="CDNA SEQUENCE BC021608"/>
    <property type="match status" value="1"/>
</dbReference>
<gene>
    <name evidence="2" type="ORF">IWX90DRAFT_181627</name>
</gene>
<dbReference type="EMBL" id="JBBWUH010000004">
    <property type="protein sequence ID" value="KAK8169551.1"/>
    <property type="molecule type" value="Genomic_DNA"/>
</dbReference>
<comment type="similarity">
    <text evidence="1">Belongs to the TTC36 family.</text>
</comment>
<accession>A0ABR1XVZ8</accession>
<organism evidence="2 3">
    <name type="scientific">Phyllosticta citrichinensis</name>
    <dbReference type="NCBI Taxonomy" id="1130410"/>
    <lineage>
        <taxon>Eukaryota</taxon>
        <taxon>Fungi</taxon>
        <taxon>Dikarya</taxon>
        <taxon>Ascomycota</taxon>
        <taxon>Pezizomycotina</taxon>
        <taxon>Dothideomycetes</taxon>
        <taxon>Dothideomycetes incertae sedis</taxon>
        <taxon>Botryosphaeriales</taxon>
        <taxon>Phyllostictaceae</taxon>
        <taxon>Phyllosticta</taxon>
    </lineage>
</organism>
<dbReference type="InterPro" id="IPR038906">
    <property type="entry name" value="TTC36"/>
</dbReference>
<sequence>MADVNTALSSNDAKVLSAIFDPESSPSTSVKIKSDGQKLPHVPDALLPSLQLTERDAIRSLGTSTRPDQKDIKSAIDSLSLLIERNPQYASAYMNRAQAIRLLIDDEGDFFHARNLEITSALFGDLAKCIRLLSPKSPQDAVSPLQARLLATSHTHRGYLFLKAAKAAGRGTLEAGPDEVKGKDRDELEERASREFYAGGMYGDEMAKQMAVKTNPYARLCGAIVKQALKQDE</sequence>
<reference evidence="2 3" key="1">
    <citation type="journal article" date="2022" name="G3 (Bethesda)">
        <title>Enemy or ally: a genomic approach to elucidate the lifestyle of Phyllosticta citrichinaensis.</title>
        <authorList>
            <person name="Buijs V.A."/>
            <person name="Groenewald J.Z."/>
            <person name="Haridas S."/>
            <person name="LaButti K.M."/>
            <person name="Lipzen A."/>
            <person name="Martin F.M."/>
            <person name="Barry K."/>
            <person name="Grigoriev I.V."/>
            <person name="Crous P.W."/>
            <person name="Seidl M.F."/>
        </authorList>
    </citation>
    <scope>NUCLEOTIDE SEQUENCE [LARGE SCALE GENOMIC DNA]</scope>
    <source>
        <strain evidence="2 3">CBS 129764</strain>
    </source>
</reference>
<evidence type="ECO:0000313" key="3">
    <source>
        <dbReference type="Proteomes" id="UP001456524"/>
    </source>
</evidence>
<protein>
    <submittedName>
        <fullName evidence="2">Uncharacterized protein</fullName>
    </submittedName>
</protein>
<comment type="caution">
    <text evidence="2">The sequence shown here is derived from an EMBL/GenBank/DDBJ whole genome shotgun (WGS) entry which is preliminary data.</text>
</comment>
<keyword evidence="3" id="KW-1185">Reference proteome</keyword>
<name>A0ABR1XVZ8_9PEZI</name>
<dbReference type="Proteomes" id="UP001456524">
    <property type="component" value="Unassembled WGS sequence"/>
</dbReference>
<proteinExistence type="inferred from homology"/>
<evidence type="ECO:0000256" key="1">
    <source>
        <dbReference type="ARBA" id="ARBA00006995"/>
    </source>
</evidence>